<comment type="caution">
    <text evidence="1">The sequence shown here is derived from an EMBL/GenBank/DDBJ whole genome shotgun (WGS) entry which is preliminary data.</text>
</comment>
<name>A0ACA9SIP4_9GLOM</name>
<feature type="non-terminal residue" evidence="1">
    <location>
        <position position="1"/>
    </location>
</feature>
<feature type="non-terminal residue" evidence="1">
    <location>
        <position position="108"/>
    </location>
</feature>
<sequence length="108" mass="12697">WRKRDDTEDEEKKLEKTVNHGSPHDVNSVYRDAIRAIRRQSFRERSITQDKYENPRRDFQSIMIMLFWLLSNAALVAVIIMFGNESAKDIYIAVILWSIAGFAAFKVF</sequence>
<gene>
    <name evidence="1" type="ORF">RPERSI_LOCUS31571</name>
</gene>
<keyword evidence="2" id="KW-1185">Reference proteome</keyword>
<evidence type="ECO:0000313" key="2">
    <source>
        <dbReference type="Proteomes" id="UP000789920"/>
    </source>
</evidence>
<dbReference type="Proteomes" id="UP000789920">
    <property type="component" value="Unassembled WGS sequence"/>
</dbReference>
<accession>A0ACA9SIP4</accession>
<proteinExistence type="predicted"/>
<reference evidence="1" key="1">
    <citation type="submission" date="2021-06" db="EMBL/GenBank/DDBJ databases">
        <authorList>
            <person name="Kallberg Y."/>
            <person name="Tangrot J."/>
            <person name="Rosling A."/>
        </authorList>
    </citation>
    <scope>NUCLEOTIDE SEQUENCE</scope>
    <source>
        <strain evidence="1">MA461A</strain>
    </source>
</reference>
<evidence type="ECO:0000313" key="1">
    <source>
        <dbReference type="EMBL" id="CAG8840777.1"/>
    </source>
</evidence>
<protein>
    <submittedName>
        <fullName evidence="1">11837_t:CDS:1</fullName>
    </submittedName>
</protein>
<dbReference type="EMBL" id="CAJVQC010127797">
    <property type="protein sequence ID" value="CAG8840777.1"/>
    <property type="molecule type" value="Genomic_DNA"/>
</dbReference>
<organism evidence="1 2">
    <name type="scientific">Racocetra persica</name>
    <dbReference type="NCBI Taxonomy" id="160502"/>
    <lineage>
        <taxon>Eukaryota</taxon>
        <taxon>Fungi</taxon>
        <taxon>Fungi incertae sedis</taxon>
        <taxon>Mucoromycota</taxon>
        <taxon>Glomeromycotina</taxon>
        <taxon>Glomeromycetes</taxon>
        <taxon>Diversisporales</taxon>
        <taxon>Gigasporaceae</taxon>
        <taxon>Racocetra</taxon>
    </lineage>
</organism>